<proteinExistence type="predicted"/>
<dbReference type="AlphaFoldDB" id="A0A413IG65"/>
<comment type="caution">
    <text evidence="1">The sequence shown here is derived from an EMBL/GenBank/DDBJ whole genome shotgun (WGS) entry which is preliminary data.</text>
</comment>
<dbReference type="RefSeq" id="WP_118102703.1">
    <property type="nucleotide sequence ID" value="NZ_QSCO01000002.1"/>
</dbReference>
<dbReference type="Proteomes" id="UP000284434">
    <property type="component" value="Unassembled WGS sequence"/>
</dbReference>
<name>A0A413IG65_9BACT</name>
<sequence length="450" mass="52750">MRKNLNKSITRIKIQQASIERKKRKRKKKILSHKKNCDSTKLWLTESYLTRFYTNLLYFLKKQKYICHKYKENTQHIKVPNIFSLKETTVETLTFIKNILSTYFLSPRKITYIDFSNCKKICMSGFTLFDIIIKEIQETKDNFNKYSHKQIRKQIAIIKSGRPEVDKYLLAFNYISELENAKEGDEYLPLGLKSGSKKSSYRENIKAKTCSNIIEFVNETLRKYDTELNETGKNSMDGMISEILGNVEDHSIKKTWYVNGISYKDIKDDIIELNLSILNFGISIYEGFEENKELNIDTYSEMESLYHKHERLFTKNNSFTKESLFTLYALQEGISRLKYERSSRGNGTMNFINAFIDLGEYGNKDPKFTPELNIISGYTILCCNNYYKPFPQDGLKILSLNQEKDLSLLPDKKNLYSSKENFPGTFLDVKIYLDKTRLEEAIKNQQNGKN</sequence>
<protein>
    <submittedName>
        <fullName evidence="1">Uncharacterized protein</fullName>
    </submittedName>
</protein>
<reference evidence="1 2" key="1">
    <citation type="submission" date="2018-08" db="EMBL/GenBank/DDBJ databases">
        <title>A genome reference for cultivated species of the human gut microbiota.</title>
        <authorList>
            <person name="Zou Y."/>
            <person name="Xue W."/>
            <person name="Luo G."/>
        </authorList>
    </citation>
    <scope>NUCLEOTIDE SEQUENCE [LARGE SCALE GENOMIC DNA]</scope>
    <source>
        <strain evidence="1 2">OF03-11</strain>
    </source>
</reference>
<gene>
    <name evidence="1" type="ORF">DXA53_01515</name>
</gene>
<dbReference type="EMBL" id="QSCO01000002">
    <property type="protein sequence ID" value="RGY09487.1"/>
    <property type="molecule type" value="Genomic_DNA"/>
</dbReference>
<evidence type="ECO:0000313" key="2">
    <source>
        <dbReference type="Proteomes" id="UP000284434"/>
    </source>
</evidence>
<organism evidence="1 2">
    <name type="scientific">Odoribacter splanchnicus</name>
    <dbReference type="NCBI Taxonomy" id="28118"/>
    <lineage>
        <taxon>Bacteria</taxon>
        <taxon>Pseudomonadati</taxon>
        <taxon>Bacteroidota</taxon>
        <taxon>Bacteroidia</taxon>
        <taxon>Bacteroidales</taxon>
        <taxon>Odoribacteraceae</taxon>
        <taxon>Odoribacter</taxon>
    </lineage>
</organism>
<evidence type="ECO:0000313" key="1">
    <source>
        <dbReference type="EMBL" id="RGY09487.1"/>
    </source>
</evidence>
<accession>A0A413IG65</accession>